<evidence type="ECO:0000313" key="3">
    <source>
        <dbReference type="Proteomes" id="UP001280121"/>
    </source>
</evidence>
<sequence length="362" mass="39788">MTNTVSFSSSPLPSVTIISSTFSGHDGKIFGGNTIISINIVVQAPLKLTATNYRSWKLQFQTLLIGFDLMGFVDGKSSCPPETITTGDTTAQNPEHHIWVRQDQLLLNAILGSITPSIIPFIASAKTAHDAWVALANTYAKPSRGHIIHLKGVLTNITKGTQSITEYMQHAKSITDELAMIDTLENPKELTVKITNGLGDEYKDISSAVRAHDTVISFEELHEKLLNSEALLKQEHTKTTSLPITANFTAKSSSENHQFNRHNNRSHTTQSNRLAAPTSNLQNFGNFSSSIPVNMSVSRPYHGFCQLCSEQGHMAKRCTTFNVSPVHGRSQTNQPRAQWQPRVNYTASNSTTTPEWLLDSGA</sequence>
<evidence type="ECO:0000256" key="1">
    <source>
        <dbReference type="SAM" id="MobiDB-lite"/>
    </source>
</evidence>
<accession>A0AAD9WQP6</accession>
<protein>
    <recommendedName>
        <fullName evidence="4">CCHC-type domain-containing protein</fullName>
    </recommendedName>
</protein>
<feature type="region of interest" description="Disordered" evidence="1">
    <location>
        <begin position="326"/>
        <end position="362"/>
    </location>
</feature>
<evidence type="ECO:0008006" key="4">
    <source>
        <dbReference type="Google" id="ProtNLM"/>
    </source>
</evidence>
<name>A0AAD9WQP6_9ROSI</name>
<organism evidence="2 3">
    <name type="scientific">Dipteronia dyeriana</name>
    <dbReference type="NCBI Taxonomy" id="168575"/>
    <lineage>
        <taxon>Eukaryota</taxon>
        <taxon>Viridiplantae</taxon>
        <taxon>Streptophyta</taxon>
        <taxon>Embryophyta</taxon>
        <taxon>Tracheophyta</taxon>
        <taxon>Spermatophyta</taxon>
        <taxon>Magnoliopsida</taxon>
        <taxon>eudicotyledons</taxon>
        <taxon>Gunneridae</taxon>
        <taxon>Pentapetalae</taxon>
        <taxon>rosids</taxon>
        <taxon>malvids</taxon>
        <taxon>Sapindales</taxon>
        <taxon>Sapindaceae</taxon>
        <taxon>Hippocastanoideae</taxon>
        <taxon>Acereae</taxon>
        <taxon>Dipteronia</taxon>
    </lineage>
</organism>
<gene>
    <name evidence="2" type="ORF">Ddye_026678</name>
</gene>
<dbReference type="PANTHER" id="PTHR47481:SF22">
    <property type="entry name" value="RETROTRANSPOSON GAG DOMAIN-CONTAINING PROTEIN"/>
    <property type="match status" value="1"/>
</dbReference>
<feature type="region of interest" description="Disordered" evidence="1">
    <location>
        <begin position="250"/>
        <end position="270"/>
    </location>
</feature>
<dbReference type="Proteomes" id="UP001280121">
    <property type="component" value="Unassembled WGS sequence"/>
</dbReference>
<dbReference type="PANTHER" id="PTHR47481">
    <property type="match status" value="1"/>
</dbReference>
<dbReference type="Pfam" id="PF14223">
    <property type="entry name" value="Retrotran_gag_2"/>
    <property type="match status" value="1"/>
</dbReference>
<evidence type="ECO:0000313" key="2">
    <source>
        <dbReference type="EMBL" id="KAK2638883.1"/>
    </source>
</evidence>
<dbReference type="EMBL" id="JANJYI010000008">
    <property type="protein sequence ID" value="KAK2638883.1"/>
    <property type="molecule type" value="Genomic_DNA"/>
</dbReference>
<dbReference type="AlphaFoldDB" id="A0AAD9WQP6"/>
<keyword evidence="3" id="KW-1185">Reference proteome</keyword>
<comment type="caution">
    <text evidence="2">The sequence shown here is derived from an EMBL/GenBank/DDBJ whole genome shotgun (WGS) entry which is preliminary data.</text>
</comment>
<proteinExistence type="predicted"/>
<feature type="compositionally biased region" description="Polar residues" evidence="1">
    <location>
        <begin position="326"/>
        <end position="354"/>
    </location>
</feature>
<reference evidence="2" key="1">
    <citation type="journal article" date="2023" name="Plant J.">
        <title>Genome sequences and population genomics provide insights into the demographic history, inbreeding, and mutation load of two 'living fossil' tree species of Dipteronia.</title>
        <authorList>
            <person name="Feng Y."/>
            <person name="Comes H.P."/>
            <person name="Chen J."/>
            <person name="Zhu S."/>
            <person name="Lu R."/>
            <person name="Zhang X."/>
            <person name="Li P."/>
            <person name="Qiu J."/>
            <person name="Olsen K.M."/>
            <person name="Qiu Y."/>
        </authorList>
    </citation>
    <scope>NUCLEOTIDE SEQUENCE</scope>
    <source>
        <strain evidence="2">KIB01</strain>
    </source>
</reference>